<proteinExistence type="inferred from homology"/>
<dbReference type="InterPro" id="IPR025110">
    <property type="entry name" value="AMP-bd_C"/>
</dbReference>
<dbReference type="InterPro" id="IPR042099">
    <property type="entry name" value="ANL_N_sf"/>
</dbReference>
<dbReference type="PANTHER" id="PTHR24096:SF149">
    <property type="entry name" value="AMP-BINDING DOMAIN-CONTAINING PROTEIN-RELATED"/>
    <property type="match status" value="1"/>
</dbReference>
<keyword evidence="6" id="KW-1185">Reference proteome</keyword>
<dbReference type="PANTHER" id="PTHR24096">
    <property type="entry name" value="LONG-CHAIN-FATTY-ACID--COA LIGASE"/>
    <property type="match status" value="1"/>
</dbReference>
<feature type="domain" description="AMP-dependent synthetase/ligase" evidence="3">
    <location>
        <begin position="61"/>
        <end position="412"/>
    </location>
</feature>
<dbReference type="InterPro" id="IPR045851">
    <property type="entry name" value="AMP-bd_C_sf"/>
</dbReference>
<protein>
    <submittedName>
        <fullName evidence="5">Uncharacterized protein</fullName>
    </submittedName>
</protein>
<dbReference type="InterPro" id="IPR020845">
    <property type="entry name" value="AMP-binding_CS"/>
</dbReference>
<gene>
    <name evidence="5" type="ORF">HK105_208038</name>
</gene>
<accession>A0ABR4MZ53</accession>
<name>A0ABR4MZ53_9FUNG</name>
<dbReference type="Gene3D" id="3.40.50.12780">
    <property type="entry name" value="N-terminal domain of ligase-like"/>
    <property type="match status" value="1"/>
</dbReference>
<dbReference type="SUPFAM" id="SSF56801">
    <property type="entry name" value="Acetyl-CoA synthetase-like"/>
    <property type="match status" value="1"/>
</dbReference>
<dbReference type="PROSITE" id="PS00455">
    <property type="entry name" value="AMP_BINDING"/>
    <property type="match status" value="1"/>
</dbReference>
<dbReference type="EMBL" id="JADGIZ020000064">
    <property type="protein sequence ID" value="KAL2912466.1"/>
    <property type="molecule type" value="Genomic_DNA"/>
</dbReference>
<sequence length="562" mass="60695">MTAPPDEVPCFRKPRLYPETNIMIYTPALPEIEIPVVDIPTLIFNSEHYQKVLSQPLMTDTLGEYLTFEDLIQDSGSLAGGVRKTLGLKKWDVVGVYALNNIDFPYVVYGLLRAGCTISPINAAYTHEEVAFQLKDSGAIALIVDPLLVPRAKVAAQLAGIPASHVFVMGDAEVDGVQPLSGLMDEPMDPVEFTQEELKTKPAYLTYSSGTTGRSKGVVTSHYNVVSNVLQMYQTMKLATGPGESCTGALPFTHMYGLVAMLHTAPYMGVHVITIPKFDFATMLKVISKVKPTTLYLVPPIMIGLAKHPAVAMADLSSVKYIISGAAPLSAELSQALTQRLPHIKVMQGYGLTETSPVAALSMPETAVHGSAGMLVPNSEARLVDPETGLDVPKGERGELWLRGPHIMLRYLNLPETTAEALTADGYFRTGDIATIDEHGNIFIVDRLKELVKYAGLQVPPAELEAKLLTHSKIADAAVIGIPDDISGELPLAYVVLQPGAEITEKEIQDYIAERVADHKQLRGGVIFTDAVPKAPSGKILRRVLREKDAARRAALAAGNAA</sequence>
<evidence type="ECO:0000256" key="2">
    <source>
        <dbReference type="ARBA" id="ARBA00022598"/>
    </source>
</evidence>
<reference evidence="5 6" key="1">
    <citation type="submission" date="2023-09" db="EMBL/GenBank/DDBJ databases">
        <title>Pangenome analysis of Batrachochytrium dendrobatidis and related Chytrids.</title>
        <authorList>
            <person name="Yacoub M.N."/>
            <person name="Stajich J.E."/>
            <person name="James T.Y."/>
        </authorList>
    </citation>
    <scope>NUCLEOTIDE SEQUENCE [LARGE SCALE GENOMIC DNA]</scope>
    <source>
        <strain evidence="5 6">JEL0888</strain>
    </source>
</reference>
<dbReference type="Gene3D" id="3.30.300.30">
    <property type="match status" value="1"/>
</dbReference>
<feature type="domain" description="AMP-binding enzyme C-terminal" evidence="4">
    <location>
        <begin position="463"/>
        <end position="539"/>
    </location>
</feature>
<dbReference type="InterPro" id="IPR000873">
    <property type="entry name" value="AMP-dep_synth/lig_dom"/>
</dbReference>
<evidence type="ECO:0000256" key="1">
    <source>
        <dbReference type="ARBA" id="ARBA00006432"/>
    </source>
</evidence>
<evidence type="ECO:0000313" key="5">
    <source>
        <dbReference type="EMBL" id="KAL2912466.1"/>
    </source>
</evidence>
<dbReference type="Proteomes" id="UP001527925">
    <property type="component" value="Unassembled WGS sequence"/>
</dbReference>
<comment type="caution">
    <text evidence="5">The sequence shown here is derived from an EMBL/GenBank/DDBJ whole genome shotgun (WGS) entry which is preliminary data.</text>
</comment>
<organism evidence="5 6">
    <name type="scientific">Polyrhizophydium stewartii</name>
    <dbReference type="NCBI Taxonomy" id="2732419"/>
    <lineage>
        <taxon>Eukaryota</taxon>
        <taxon>Fungi</taxon>
        <taxon>Fungi incertae sedis</taxon>
        <taxon>Chytridiomycota</taxon>
        <taxon>Chytridiomycota incertae sedis</taxon>
        <taxon>Chytridiomycetes</taxon>
        <taxon>Rhizophydiales</taxon>
        <taxon>Rhizophydiales incertae sedis</taxon>
        <taxon>Polyrhizophydium</taxon>
    </lineage>
</organism>
<keyword evidence="2" id="KW-0436">Ligase</keyword>
<dbReference type="CDD" id="cd05911">
    <property type="entry name" value="Firefly_Luc_like"/>
    <property type="match status" value="1"/>
</dbReference>
<evidence type="ECO:0000313" key="6">
    <source>
        <dbReference type="Proteomes" id="UP001527925"/>
    </source>
</evidence>
<comment type="similarity">
    <text evidence="1">Belongs to the ATP-dependent AMP-binding enzyme family.</text>
</comment>
<evidence type="ECO:0000259" key="3">
    <source>
        <dbReference type="Pfam" id="PF00501"/>
    </source>
</evidence>
<evidence type="ECO:0000259" key="4">
    <source>
        <dbReference type="Pfam" id="PF13193"/>
    </source>
</evidence>
<dbReference type="Pfam" id="PF00501">
    <property type="entry name" value="AMP-binding"/>
    <property type="match status" value="1"/>
</dbReference>
<dbReference type="Pfam" id="PF13193">
    <property type="entry name" value="AMP-binding_C"/>
    <property type="match status" value="1"/>
</dbReference>